<dbReference type="Pfam" id="PF03916">
    <property type="entry name" value="NrfD"/>
    <property type="match status" value="1"/>
</dbReference>
<dbReference type="PANTHER" id="PTHR34856">
    <property type="entry name" value="PROTEIN NRFD"/>
    <property type="match status" value="1"/>
</dbReference>
<evidence type="ECO:0000256" key="1">
    <source>
        <dbReference type="ARBA" id="ARBA00004651"/>
    </source>
</evidence>
<feature type="transmembrane region" description="Helical" evidence="7">
    <location>
        <begin position="176"/>
        <end position="198"/>
    </location>
</feature>
<evidence type="ECO:0000256" key="3">
    <source>
        <dbReference type="ARBA" id="ARBA00022475"/>
    </source>
</evidence>
<feature type="transmembrane region" description="Helical" evidence="7">
    <location>
        <begin position="143"/>
        <end position="164"/>
    </location>
</feature>
<dbReference type="Gene3D" id="1.20.1630.10">
    <property type="entry name" value="Formate dehydrogenase/DMSO reductase domain"/>
    <property type="match status" value="1"/>
</dbReference>
<accession>A0A1F6GL55</accession>
<feature type="transmembrane region" description="Helical" evidence="7">
    <location>
        <begin position="280"/>
        <end position="301"/>
    </location>
</feature>
<dbReference type="InterPro" id="IPR005614">
    <property type="entry name" value="NrfD-like"/>
</dbReference>
<keyword evidence="4 7" id="KW-0812">Transmembrane</keyword>
<keyword evidence="5 7" id="KW-1133">Transmembrane helix</keyword>
<evidence type="ECO:0000256" key="4">
    <source>
        <dbReference type="ARBA" id="ARBA00022692"/>
    </source>
</evidence>
<sequence length="306" mass="33728">MIETVTNKLNPQVLPHLQVWGWEVPVYLFCGGLAAGLLVISSGILITRNEANFSYTVRLSALLSPIVLSVGMFALFLDLAYKTHVWRFYTAFVPTSPMSWGSWLLMLFYPLAILQAVLLYEKQLESVGALKGLIGFFRPWKKLLAFVNVHIGSGIGVYTGILLATFYARPLWSNSVLGLVFLLSGMSSATALMLWMAPEEKKRFYSLVDMYLLSLEAFAITVLIIGGVTGSENSHLAMMNLITGNFAPWFWTVSLLGGILVPLSLETLETMGKVRFSPITPALVLVGGLSLRFILVFAGQANPTFF</sequence>
<evidence type="ECO:0000313" key="8">
    <source>
        <dbReference type="EMBL" id="OGG98855.1"/>
    </source>
</evidence>
<evidence type="ECO:0000313" key="9">
    <source>
        <dbReference type="Proteomes" id="UP000177583"/>
    </source>
</evidence>
<organism evidence="8 9">
    <name type="scientific">Candidatus Lambdaproteobacteria bacterium RIFOXYD2_FULL_56_26</name>
    <dbReference type="NCBI Taxonomy" id="1817773"/>
    <lineage>
        <taxon>Bacteria</taxon>
        <taxon>Pseudomonadati</taxon>
        <taxon>Pseudomonadota</taxon>
        <taxon>Candidatus Lambdaproteobacteria</taxon>
    </lineage>
</organism>
<feature type="transmembrane region" description="Helical" evidence="7">
    <location>
        <begin position="26"/>
        <end position="47"/>
    </location>
</feature>
<evidence type="ECO:0000256" key="7">
    <source>
        <dbReference type="SAM" id="Phobius"/>
    </source>
</evidence>
<feature type="transmembrane region" description="Helical" evidence="7">
    <location>
        <begin position="100"/>
        <end position="120"/>
    </location>
</feature>
<feature type="transmembrane region" description="Helical" evidence="7">
    <location>
        <begin position="59"/>
        <end position="80"/>
    </location>
</feature>
<dbReference type="GO" id="GO:0005886">
    <property type="term" value="C:plasma membrane"/>
    <property type="evidence" value="ECO:0007669"/>
    <property type="project" value="UniProtKB-SubCell"/>
</dbReference>
<comment type="caution">
    <text evidence="8">The sequence shown here is derived from an EMBL/GenBank/DDBJ whole genome shotgun (WGS) entry which is preliminary data.</text>
</comment>
<dbReference type="InterPro" id="IPR052049">
    <property type="entry name" value="Electron_transfer_protein"/>
</dbReference>
<keyword evidence="3" id="KW-1003">Cell membrane</keyword>
<protein>
    <recommendedName>
        <fullName evidence="10">Polysulfide reductase</fullName>
    </recommendedName>
</protein>
<dbReference type="AlphaFoldDB" id="A0A1F6GL55"/>
<feature type="transmembrane region" description="Helical" evidence="7">
    <location>
        <begin position="249"/>
        <end position="268"/>
    </location>
</feature>
<feature type="transmembrane region" description="Helical" evidence="7">
    <location>
        <begin position="210"/>
        <end position="229"/>
    </location>
</feature>
<name>A0A1F6GL55_9PROT</name>
<dbReference type="EMBL" id="MFNF01000066">
    <property type="protein sequence ID" value="OGG98855.1"/>
    <property type="molecule type" value="Genomic_DNA"/>
</dbReference>
<evidence type="ECO:0000256" key="5">
    <source>
        <dbReference type="ARBA" id="ARBA00022989"/>
    </source>
</evidence>
<dbReference type="PANTHER" id="PTHR34856:SF2">
    <property type="entry name" value="PROTEIN NRFD"/>
    <property type="match status" value="1"/>
</dbReference>
<evidence type="ECO:0000256" key="6">
    <source>
        <dbReference type="ARBA" id="ARBA00023136"/>
    </source>
</evidence>
<comment type="similarity">
    <text evidence="2">Belongs to the NrfD family.</text>
</comment>
<evidence type="ECO:0000256" key="2">
    <source>
        <dbReference type="ARBA" id="ARBA00008929"/>
    </source>
</evidence>
<dbReference type="Proteomes" id="UP000177583">
    <property type="component" value="Unassembled WGS sequence"/>
</dbReference>
<reference evidence="8 9" key="1">
    <citation type="journal article" date="2016" name="Nat. Commun.">
        <title>Thousands of microbial genomes shed light on interconnected biogeochemical processes in an aquifer system.</title>
        <authorList>
            <person name="Anantharaman K."/>
            <person name="Brown C.T."/>
            <person name="Hug L.A."/>
            <person name="Sharon I."/>
            <person name="Castelle C.J."/>
            <person name="Probst A.J."/>
            <person name="Thomas B.C."/>
            <person name="Singh A."/>
            <person name="Wilkins M.J."/>
            <person name="Karaoz U."/>
            <person name="Brodie E.L."/>
            <person name="Williams K.H."/>
            <person name="Hubbard S.S."/>
            <person name="Banfield J.F."/>
        </authorList>
    </citation>
    <scope>NUCLEOTIDE SEQUENCE [LARGE SCALE GENOMIC DNA]</scope>
</reference>
<keyword evidence="6 7" id="KW-0472">Membrane</keyword>
<gene>
    <name evidence="8" type="ORF">A2557_13195</name>
</gene>
<evidence type="ECO:0008006" key="10">
    <source>
        <dbReference type="Google" id="ProtNLM"/>
    </source>
</evidence>
<proteinExistence type="inferred from homology"/>
<comment type="subcellular location">
    <subcellularLocation>
        <location evidence="1">Cell membrane</location>
        <topology evidence="1">Multi-pass membrane protein</topology>
    </subcellularLocation>
</comment>